<keyword evidence="3 9" id="KW-0274">FAD</keyword>
<keyword evidence="9" id="KW-0547">Nucleotide-binding</keyword>
<evidence type="ECO:0000256" key="4">
    <source>
        <dbReference type="ARBA" id="ARBA00022857"/>
    </source>
</evidence>
<keyword evidence="2 11" id="KW-0285">Flavoprotein</keyword>
<reference evidence="15" key="1">
    <citation type="submission" date="2016-10" db="EMBL/GenBank/DDBJ databases">
        <authorList>
            <person name="Varghese N."/>
            <person name="Submissions S."/>
        </authorList>
    </citation>
    <scope>NUCLEOTIDE SEQUENCE [LARGE SCALE GENOMIC DNA]</scope>
    <source>
        <strain evidence="15">CGMCC 1.6981</strain>
    </source>
</reference>
<feature type="binding site" evidence="9">
    <location>
        <begin position="316"/>
        <end position="319"/>
    </location>
    <ligand>
        <name>FAD</name>
        <dbReference type="ChEBI" id="CHEBI:57692"/>
    </ligand>
</feature>
<keyword evidence="4" id="KW-0521">NADP</keyword>
<dbReference type="Gene3D" id="3.30.390.30">
    <property type="match status" value="1"/>
</dbReference>
<dbReference type="Proteomes" id="UP000198693">
    <property type="component" value="Unassembled WGS sequence"/>
</dbReference>
<protein>
    <submittedName>
        <fullName evidence="14">Dihydrolipoamide dehydrogenase</fullName>
    </submittedName>
</protein>
<dbReference type="Gene3D" id="3.50.50.60">
    <property type="entry name" value="FAD/NAD(P)-binding domain"/>
    <property type="match status" value="2"/>
</dbReference>
<dbReference type="SUPFAM" id="SSF51905">
    <property type="entry name" value="FAD/NAD(P)-binding domain"/>
    <property type="match status" value="1"/>
</dbReference>
<dbReference type="PRINTS" id="PR00368">
    <property type="entry name" value="FADPNR"/>
</dbReference>
<evidence type="ECO:0000256" key="1">
    <source>
        <dbReference type="ARBA" id="ARBA00007532"/>
    </source>
</evidence>
<evidence type="ECO:0000256" key="8">
    <source>
        <dbReference type="PIRSR" id="PIRSR000350-2"/>
    </source>
</evidence>
<dbReference type="InterPro" id="IPR001100">
    <property type="entry name" value="Pyr_nuc-diS_OxRdtase"/>
</dbReference>
<evidence type="ECO:0000256" key="6">
    <source>
        <dbReference type="ARBA" id="ARBA00023157"/>
    </source>
</evidence>
<evidence type="ECO:0000256" key="7">
    <source>
        <dbReference type="ARBA" id="ARBA00023284"/>
    </source>
</evidence>
<dbReference type="STRING" id="463301.SAMN04487955_108168"/>
<dbReference type="OrthoDB" id="6132190at2"/>
<dbReference type="PRINTS" id="PR00411">
    <property type="entry name" value="PNDRDTASEI"/>
</dbReference>
<evidence type="ECO:0000256" key="9">
    <source>
        <dbReference type="PIRSR" id="PIRSR000350-3"/>
    </source>
</evidence>
<dbReference type="RefSeq" id="WP_089796311.1">
    <property type="nucleotide sequence ID" value="NZ_FPBP01000008.1"/>
</dbReference>
<evidence type="ECO:0000256" key="11">
    <source>
        <dbReference type="RuleBase" id="RU003691"/>
    </source>
</evidence>
<dbReference type="InterPro" id="IPR012999">
    <property type="entry name" value="Pyr_OxRdtase_I_AS"/>
</dbReference>
<feature type="binding site" evidence="9">
    <location>
        <begin position="181"/>
        <end position="188"/>
    </location>
    <ligand>
        <name>NAD(+)</name>
        <dbReference type="ChEBI" id="CHEBI:57540"/>
    </ligand>
</feature>
<keyword evidence="5 11" id="KW-0560">Oxidoreductase</keyword>
<feature type="domain" description="FAD/NAD(P)-binding" evidence="13">
    <location>
        <begin position="7"/>
        <end position="324"/>
    </location>
</feature>
<organism evidence="14 15">
    <name type="scientific">Halomonas korlensis</name>
    <dbReference type="NCBI Taxonomy" id="463301"/>
    <lineage>
        <taxon>Bacteria</taxon>
        <taxon>Pseudomonadati</taxon>
        <taxon>Pseudomonadota</taxon>
        <taxon>Gammaproteobacteria</taxon>
        <taxon>Oceanospirillales</taxon>
        <taxon>Halomonadaceae</taxon>
        <taxon>Halomonas</taxon>
    </lineage>
</organism>
<feature type="binding site" evidence="9">
    <location>
        <position position="269"/>
    </location>
    <ligand>
        <name>NAD(+)</name>
        <dbReference type="ChEBI" id="CHEBI:57540"/>
    </ligand>
</feature>
<sequence>MAAIERYDVICIGGGSGLTAAYFGQQDGKSVALVDDRPEQLGGTCVNRGCIPTKGLIQAAEVMQTIRHAADFGIHLDQSSVRVDFQAVLDTVRRRREDDAAAVRRWVESAFTPYYGRARFVGDKLIEMEDGRRLTGERIFIAAGARPAIPPIPGLAESGYLTNESVIFDLTEQPEHLIILGGGYIGCEFAHFFSALGTRVTVIDHSECLLAEDDDVRALFTQELAKQVEPVLQAEARQALVRGGQCGLVVATDDGERTVLGDRLLLATGRRPNTDGLSLEKTGVELNDRGFVVVDDGLRTTHPDIYAYGDVIGQGMFKHTSSYEGELAYRNAHGASLAVDYTANPHAVFSHPQIGSAGLTERACRDQGLDYTVARKHYADFAKGKIVGSPPGFAKLLVEKGSDRILGFHLIGPQAADLIHEVVVAMNTPGAKAQRVRDSIHVHPTLAELVKQVFDATA</sequence>
<dbReference type="InterPro" id="IPR036188">
    <property type="entry name" value="FAD/NAD-bd_sf"/>
</dbReference>
<dbReference type="AlphaFoldDB" id="A0A1I7IZ47"/>
<evidence type="ECO:0000256" key="5">
    <source>
        <dbReference type="ARBA" id="ARBA00023002"/>
    </source>
</evidence>
<evidence type="ECO:0000313" key="15">
    <source>
        <dbReference type="Proteomes" id="UP000198693"/>
    </source>
</evidence>
<keyword evidence="9" id="KW-0520">NAD</keyword>
<dbReference type="EMBL" id="FPBP01000008">
    <property type="protein sequence ID" value="SFU78188.1"/>
    <property type="molecule type" value="Genomic_DNA"/>
</dbReference>
<dbReference type="InterPro" id="IPR004099">
    <property type="entry name" value="Pyr_nucl-diS_OxRdtase_dimer"/>
</dbReference>
<evidence type="ECO:0000313" key="14">
    <source>
        <dbReference type="EMBL" id="SFU78188.1"/>
    </source>
</evidence>
<name>A0A1I7IZ47_9GAMM</name>
<evidence type="ECO:0000256" key="10">
    <source>
        <dbReference type="PIRSR" id="PIRSR000350-4"/>
    </source>
</evidence>
<keyword evidence="7 11" id="KW-0676">Redox-active center</keyword>
<evidence type="ECO:0000259" key="12">
    <source>
        <dbReference type="Pfam" id="PF02852"/>
    </source>
</evidence>
<evidence type="ECO:0000256" key="3">
    <source>
        <dbReference type="ARBA" id="ARBA00022827"/>
    </source>
</evidence>
<dbReference type="InterPro" id="IPR023753">
    <property type="entry name" value="FAD/NAD-binding_dom"/>
</dbReference>
<feature type="active site" description="Proton acceptor" evidence="8">
    <location>
        <position position="443"/>
    </location>
</feature>
<dbReference type="PROSITE" id="PS00076">
    <property type="entry name" value="PYRIDINE_REDOX_1"/>
    <property type="match status" value="1"/>
</dbReference>
<feature type="disulfide bond" description="Redox-active" evidence="10">
    <location>
        <begin position="45"/>
        <end position="50"/>
    </location>
</feature>
<evidence type="ECO:0000259" key="13">
    <source>
        <dbReference type="Pfam" id="PF07992"/>
    </source>
</evidence>
<comment type="cofactor">
    <cofactor evidence="9">
        <name>FAD</name>
        <dbReference type="ChEBI" id="CHEBI:57692"/>
    </cofactor>
    <text evidence="9">Binds 1 FAD per subunit.</text>
</comment>
<accession>A0A1I7IZ47</accession>
<keyword evidence="15" id="KW-1185">Reference proteome</keyword>
<dbReference type="PANTHER" id="PTHR43014:SF4">
    <property type="entry name" value="PYRIDINE NUCLEOTIDE-DISULFIDE OXIDOREDUCTASE RCLA-RELATED"/>
    <property type="match status" value="1"/>
</dbReference>
<dbReference type="PIRSF" id="PIRSF000350">
    <property type="entry name" value="Mercury_reductase_MerA"/>
    <property type="match status" value="1"/>
</dbReference>
<dbReference type="SUPFAM" id="SSF55424">
    <property type="entry name" value="FAD/NAD-linked reductases, dimerisation (C-terminal) domain"/>
    <property type="match status" value="1"/>
</dbReference>
<dbReference type="Pfam" id="PF02852">
    <property type="entry name" value="Pyr_redox_dim"/>
    <property type="match status" value="1"/>
</dbReference>
<dbReference type="GO" id="GO:0050660">
    <property type="term" value="F:flavin adenine dinucleotide binding"/>
    <property type="evidence" value="ECO:0007669"/>
    <property type="project" value="TreeGrafter"/>
</dbReference>
<dbReference type="InterPro" id="IPR016156">
    <property type="entry name" value="FAD/NAD-linked_Rdtase_dimer_sf"/>
</dbReference>
<feature type="binding site" evidence="9">
    <location>
        <position position="310"/>
    </location>
    <ligand>
        <name>FAD</name>
        <dbReference type="ChEBI" id="CHEBI:57692"/>
    </ligand>
</feature>
<gene>
    <name evidence="14" type="ORF">SAMN04487955_108168</name>
</gene>
<dbReference type="PANTHER" id="PTHR43014">
    <property type="entry name" value="MERCURIC REDUCTASE"/>
    <property type="match status" value="1"/>
</dbReference>
<feature type="binding site" evidence="9">
    <location>
        <position position="54"/>
    </location>
    <ligand>
        <name>FAD</name>
        <dbReference type="ChEBI" id="CHEBI:57692"/>
    </ligand>
</feature>
<keyword evidence="6" id="KW-1015">Disulfide bond</keyword>
<evidence type="ECO:0000256" key="2">
    <source>
        <dbReference type="ARBA" id="ARBA00022630"/>
    </source>
</evidence>
<feature type="domain" description="Pyridine nucleotide-disulphide oxidoreductase dimerisation" evidence="12">
    <location>
        <begin position="345"/>
        <end position="452"/>
    </location>
</feature>
<dbReference type="GO" id="GO:0003955">
    <property type="term" value="F:NAD(P)H dehydrogenase (quinone) activity"/>
    <property type="evidence" value="ECO:0007669"/>
    <property type="project" value="TreeGrafter"/>
</dbReference>
<dbReference type="Pfam" id="PF07992">
    <property type="entry name" value="Pyr_redox_2"/>
    <property type="match status" value="1"/>
</dbReference>
<dbReference type="GO" id="GO:0016668">
    <property type="term" value="F:oxidoreductase activity, acting on a sulfur group of donors, NAD(P) as acceptor"/>
    <property type="evidence" value="ECO:0007669"/>
    <property type="project" value="InterPro"/>
</dbReference>
<dbReference type="FunFam" id="3.30.390.30:FF:000001">
    <property type="entry name" value="Dihydrolipoyl dehydrogenase"/>
    <property type="match status" value="1"/>
</dbReference>
<comment type="similarity">
    <text evidence="1 11">Belongs to the class-I pyridine nucleotide-disulfide oxidoreductase family.</text>
</comment>
<proteinExistence type="inferred from homology"/>